<comment type="caution">
    <text evidence="3">The sequence shown here is derived from an EMBL/GenBank/DDBJ whole genome shotgun (WGS) entry which is preliminary data.</text>
</comment>
<evidence type="ECO:0000313" key="3">
    <source>
        <dbReference type="EMBL" id="GEJ57325.1"/>
    </source>
</evidence>
<feature type="domain" description="Pyrrolo-quinoline quinone repeat" evidence="2">
    <location>
        <begin position="619"/>
        <end position="726"/>
    </location>
</feature>
<protein>
    <recommendedName>
        <fullName evidence="2">Pyrrolo-quinoline quinone repeat domain-containing protein</fullName>
    </recommendedName>
</protein>
<dbReference type="InterPro" id="IPR002372">
    <property type="entry name" value="PQQ_rpt_dom"/>
</dbReference>
<evidence type="ECO:0000259" key="2">
    <source>
        <dbReference type="Pfam" id="PF13360"/>
    </source>
</evidence>
<dbReference type="InterPro" id="IPR015943">
    <property type="entry name" value="WD40/YVTN_repeat-like_dom_sf"/>
</dbReference>
<dbReference type="Gene3D" id="2.130.10.10">
    <property type="entry name" value="YVTN repeat-like/Quinoprotein amine dehydrogenase"/>
    <property type="match status" value="2"/>
</dbReference>
<keyword evidence="4" id="KW-1185">Reference proteome</keyword>
<feature type="compositionally biased region" description="Low complexity" evidence="1">
    <location>
        <begin position="166"/>
        <end position="184"/>
    </location>
</feature>
<evidence type="ECO:0000256" key="1">
    <source>
        <dbReference type="SAM" id="MobiDB-lite"/>
    </source>
</evidence>
<accession>A0A7I9VLP4</accession>
<name>A0A7I9VLP4_9BACT</name>
<dbReference type="Pfam" id="PF13360">
    <property type="entry name" value="PQQ_2"/>
    <property type="match status" value="2"/>
</dbReference>
<dbReference type="Proteomes" id="UP000503640">
    <property type="component" value="Unassembled WGS sequence"/>
</dbReference>
<gene>
    <name evidence="3" type="ORF">AMYX_20660</name>
</gene>
<dbReference type="InterPro" id="IPR018391">
    <property type="entry name" value="PQQ_b-propeller_rpt"/>
</dbReference>
<feature type="region of interest" description="Disordered" evidence="1">
    <location>
        <begin position="166"/>
        <end position="192"/>
    </location>
</feature>
<reference evidence="4" key="1">
    <citation type="journal article" date="2020" name="Appl. Environ. Microbiol.">
        <title>Diazotrophic Anaeromyxobacter Isolates from Soils.</title>
        <authorList>
            <person name="Masuda Y."/>
            <person name="Yamanaka H."/>
            <person name="Xu Z.X."/>
            <person name="Shiratori Y."/>
            <person name="Aono T."/>
            <person name="Amachi S."/>
            <person name="Senoo K."/>
            <person name="Itoh H."/>
        </authorList>
    </citation>
    <scope>NUCLEOTIDE SEQUENCE [LARGE SCALE GENOMIC DNA]</scope>
    <source>
        <strain evidence="4">R267</strain>
    </source>
</reference>
<feature type="domain" description="Pyrrolo-quinoline quinone repeat" evidence="2">
    <location>
        <begin position="494"/>
        <end position="593"/>
    </location>
</feature>
<dbReference type="EMBL" id="BJTG01000004">
    <property type="protein sequence ID" value="GEJ57325.1"/>
    <property type="molecule type" value="Genomic_DNA"/>
</dbReference>
<dbReference type="PANTHER" id="PTHR34512:SF30">
    <property type="entry name" value="OUTER MEMBRANE PROTEIN ASSEMBLY FACTOR BAMB"/>
    <property type="match status" value="1"/>
</dbReference>
<dbReference type="SMART" id="SM00564">
    <property type="entry name" value="PQQ"/>
    <property type="match status" value="4"/>
</dbReference>
<organism evidence="3 4">
    <name type="scientific">Anaeromyxobacter diazotrophicus</name>
    <dbReference type="NCBI Taxonomy" id="2590199"/>
    <lineage>
        <taxon>Bacteria</taxon>
        <taxon>Pseudomonadati</taxon>
        <taxon>Myxococcota</taxon>
        <taxon>Myxococcia</taxon>
        <taxon>Myxococcales</taxon>
        <taxon>Cystobacterineae</taxon>
        <taxon>Anaeromyxobacteraceae</taxon>
        <taxon>Anaeromyxobacter</taxon>
    </lineage>
</organism>
<dbReference type="AlphaFoldDB" id="A0A7I9VLP4"/>
<dbReference type="SUPFAM" id="SSF50998">
    <property type="entry name" value="Quinoprotein alcohol dehydrogenase-like"/>
    <property type="match status" value="1"/>
</dbReference>
<sequence length="756" mass="76368">MTLGPVFRIRLGSSWKEDPSLRAAFARGRAAARLAAAEAVDALALEVDGVDIAAGRAEGTLLAGVAALGQAVLRLLAGAPRAEVHFSEGSVELVLARRGADALLTVVALDRPARVLARDVEVELPELARAARDAARALGDELGALGGPGGAGLGGDLRQLAARLDAARPAPEPSPAAGSASAGPRARRRRGAPTCAFELRDDEGLLATYRGPGPDLGSLLAPGRVVLRGSDGREVATLDGPPFLVLRDLAAFAGRLADAVRRSERSAPLSLAGRGRHGTVALRCDLAAGTLARAGGPAHPAPPLLLARALLEAAVDFCGVAAGRNPWQAQNGWVAELRALAAERLAHVQELLEGDRLAAAAAGGRVRSRRARRLPRAPLGPGQVRRLSFRQLFRGDVGAPAGFGLALEGGLVLAAGASAVLALDPRTGAERWTGPGARQAWLEEGVLHLEDGARLAQVDAGSGRERWTRAVAELPEGGTAVVRLAGGVALWVGRESVAALEPGTGRVLWTAAPPAARALRATAAGPLAVVGSAAGFLYALDAASGRATWRVRLPGPLAAAPGLHAGALLALCVTDLGGTLLALDPATGRRRFEVPLDATPTGPLVPFAGLLGVPGLVAGDPVVAAVDPAGALAWEDAPPLGPGPVALAPTAGGLLVKTGAGACLALDRAGAALWSRAEEPAAPPEVNVPPLAARGVALVPGDGVAALELATGRPLGHARLGAPARLAASAELDLWALDAEGALFAARLASHLSVID</sequence>
<evidence type="ECO:0000313" key="4">
    <source>
        <dbReference type="Proteomes" id="UP000503640"/>
    </source>
</evidence>
<dbReference type="InterPro" id="IPR011047">
    <property type="entry name" value="Quinoprotein_ADH-like_sf"/>
</dbReference>
<dbReference type="RefSeq" id="WP_235969563.1">
    <property type="nucleotide sequence ID" value="NZ_BJTG01000004.1"/>
</dbReference>
<dbReference type="PANTHER" id="PTHR34512">
    <property type="entry name" value="CELL SURFACE PROTEIN"/>
    <property type="match status" value="1"/>
</dbReference>
<proteinExistence type="predicted"/>